<accession>A0A2M8C2E1</accession>
<evidence type="ECO:0000313" key="2">
    <source>
        <dbReference type="EMBL" id="PJB50252.1"/>
    </source>
</evidence>
<comment type="caution">
    <text evidence="2">The sequence shown here is derived from an EMBL/GenBank/DDBJ whole genome shotgun (WGS) entry which is preliminary data.</text>
</comment>
<dbReference type="EMBL" id="PFUA01000039">
    <property type="protein sequence ID" value="PJB50252.1"/>
    <property type="molecule type" value="Genomic_DNA"/>
</dbReference>
<gene>
    <name evidence="2" type="ORF">CO102_01715</name>
</gene>
<name>A0A2M8C2E1_9BACT</name>
<proteinExistence type="predicted"/>
<organism evidence="2 3">
    <name type="scientific">Candidatus Brennerbacteria bacterium CG_4_9_14_3_um_filter_43_9</name>
    <dbReference type="NCBI Taxonomy" id="1974522"/>
    <lineage>
        <taxon>Bacteria</taxon>
        <taxon>Candidatus Brenneribacteriota</taxon>
    </lineage>
</organism>
<dbReference type="AlphaFoldDB" id="A0A2M8C2E1"/>
<evidence type="ECO:0000256" key="1">
    <source>
        <dbReference type="SAM" id="MobiDB-lite"/>
    </source>
</evidence>
<dbReference type="Proteomes" id="UP000228770">
    <property type="component" value="Unassembled WGS sequence"/>
</dbReference>
<feature type="region of interest" description="Disordered" evidence="1">
    <location>
        <begin position="128"/>
        <end position="148"/>
    </location>
</feature>
<feature type="non-terminal residue" evidence="2">
    <location>
        <position position="148"/>
    </location>
</feature>
<sequence>MSGFDQNAPAWTEGAGNLFDQEAAEQARVESTLTKLTPVFRHLRKELSSNGSFLNIEDNDLLDEETAVGLALTIFRDAILEGDKLAVRNLKLMELKDQNLLCRFLEEGCFERKVLLAYYGLNEESPWARGERSLSDKQSYQSKGFPND</sequence>
<feature type="compositionally biased region" description="Polar residues" evidence="1">
    <location>
        <begin position="136"/>
        <end position="148"/>
    </location>
</feature>
<protein>
    <submittedName>
        <fullName evidence="2">Uncharacterized protein</fullName>
    </submittedName>
</protein>
<evidence type="ECO:0000313" key="3">
    <source>
        <dbReference type="Proteomes" id="UP000228770"/>
    </source>
</evidence>
<reference evidence="3" key="1">
    <citation type="submission" date="2017-09" db="EMBL/GenBank/DDBJ databases">
        <title>Depth-based differentiation of microbial function through sediment-hosted aquifers and enrichment of novel symbionts in the deep terrestrial subsurface.</title>
        <authorList>
            <person name="Probst A.J."/>
            <person name="Ladd B."/>
            <person name="Jarett J.K."/>
            <person name="Geller-Mcgrath D.E."/>
            <person name="Sieber C.M.K."/>
            <person name="Emerson J.B."/>
            <person name="Anantharaman K."/>
            <person name="Thomas B.C."/>
            <person name="Malmstrom R."/>
            <person name="Stieglmeier M."/>
            <person name="Klingl A."/>
            <person name="Woyke T."/>
            <person name="Ryan C.M."/>
            <person name="Banfield J.F."/>
        </authorList>
    </citation>
    <scope>NUCLEOTIDE SEQUENCE [LARGE SCALE GENOMIC DNA]</scope>
</reference>